<dbReference type="InterPro" id="IPR012675">
    <property type="entry name" value="Beta-grasp_dom_sf"/>
</dbReference>
<dbReference type="PROSITE" id="PS51085">
    <property type="entry name" value="2FE2S_FER_2"/>
    <property type="match status" value="1"/>
</dbReference>
<dbReference type="GO" id="GO:0046872">
    <property type="term" value="F:metal ion binding"/>
    <property type="evidence" value="ECO:0007669"/>
    <property type="project" value="UniProtKB-KW"/>
</dbReference>
<evidence type="ECO:0000259" key="7">
    <source>
        <dbReference type="PROSITE" id="PS51085"/>
    </source>
</evidence>
<feature type="domain" description="FAD-binding FR-type" evidence="8">
    <location>
        <begin position="1"/>
        <end position="100"/>
    </location>
</feature>
<dbReference type="SUPFAM" id="SSF54292">
    <property type="entry name" value="2Fe-2S ferredoxin-like"/>
    <property type="match status" value="1"/>
</dbReference>
<dbReference type="PANTHER" id="PTHR47354">
    <property type="entry name" value="NADH OXIDOREDUCTASE HCR"/>
    <property type="match status" value="1"/>
</dbReference>
<dbReference type="CDD" id="cd06185">
    <property type="entry name" value="PDR_like"/>
    <property type="match status" value="1"/>
</dbReference>
<evidence type="ECO:0000256" key="1">
    <source>
        <dbReference type="ARBA" id="ARBA00022630"/>
    </source>
</evidence>
<keyword evidence="5" id="KW-0408">Iron</keyword>
<evidence type="ECO:0000256" key="2">
    <source>
        <dbReference type="ARBA" id="ARBA00022714"/>
    </source>
</evidence>
<keyword evidence="2" id="KW-0001">2Fe-2S</keyword>
<dbReference type="Gene3D" id="3.40.50.80">
    <property type="entry name" value="Nucleotide-binding domain of ferredoxin-NADP reductase (FNR) module"/>
    <property type="match status" value="1"/>
</dbReference>
<sequence>MKLVVTRLTHEAQDVLGLELRAQDGTALPPFTSGAHVDLLLPGDIRRQYSLANSPLERHRYLLGVGLAPASRGGSAFVHQRLAVGDVLEVDAPRALFGIDPAATEHVFVAGGIGITPILSMILWCEAHARPWKLLYCVRTRARAAYAWTLARHHDRVQLHVDQEAAGTPPDLAGWLTGAAPGAHVYCCGPEGLMNAVGAAAGVVGIDKAATHFERFAPPEPATPAAPAGAFTVVLHRSGQRIEVAPRQSLLDALEGANVSVPFSCREGMCRSCEVPLLEGEADHRDFVLSDEERDSHTCILPCVSRARSAVLVLDL</sequence>
<keyword evidence="1" id="KW-0285">Flavoprotein</keyword>
<proteinExistence type="predicted"/>
<keyword evidence="6" id="KW-0411">Iron-sulfur</keyword>
<dbReference type="InterPro" id="IPR017927">
    <property type="entry name" value="FAD-bd_FR_type"/>
</dbReference>
<evidence type="ECO:0000256" key="3">
    <source>
        <dbReference type="ARBA" id="ARBA00022723"/>
    </source>
</evidence>
<evidence type="ECO:0000256" key="4">
    <source>
        <dbReference type="ARBA" id="ARBA00023002"/>
    </source>
</evidence>
<dbReference type="PANTHER" id="PTHR47354:SF1">
    <property type="entry name" value="CARNITINE MONOOXYGENASE REDUCTASE SUBUNIT"/>
    <property type="match status" value="1"/>
</dbReference>
<evidence type="ECO:0000313" key="10">
    <source>
        <dbReference type="Proteomes" id="UP000217154"/>
    </source>
</evidence>
<dbReference type="CDD" id="cd00207">
    <property type="entry name" value="fer2"/>
    <property type="match status" value="1"/>
</dbReference>
<dbReference type="KEGG" id="vbo:CKY39_09465"/>
<dbReference type="Pfam" id="PF22290">
    <property type="entry name" value="DmmA-like_N"/>
    <property type="match status" value="1"/>
</dbReference>
<keyword evidence="4" id="KW-0560">Oxidoreductase</keyword>
<dbReference type="InterPro" id="IPR036010">
    <property type="entry name" value="2Fe-2S_ferredoxin-like_sf"/>
</dbReference>
<dbReference type="SUPFAM" id="SSF63380">
    <property type="entry name" value="Riboflavin synthase domain-like"/>
    <property type="match status" value="1"/>
</dbReference>
<dbReference type="InterPro" id="IPR054582">
    <property type="entry name" value="DmmA-like_N"/>
</dbReference>
<protein>
    <submittedName>
        <fullName evidence="9">Oxidoreductase</fullName>
    </submittedName>
</protein>
<evidence type="ECO:0000256" key="5">
    <source>
        <dbReference type="ARBA" id="ARBA00023004"/>
    </source>
</evidence>
<dbReference type="SUPFAM" id="SSF52343">
    <property type="entry name" value="Ferredoxin reductase-like, C-terminal NADP-linked domain"/>
    <property type="match status" value="1"/>
</dbReference>
<accession>A0A250DGG2</accession>
<dbReference type="InterPro" id="IPR017938">
    <property type="entry name" value="Riboflavin_synthase-like_b-brl"/>
</dbReference>
<gene>
    <name evidence="9" type="ORF">CKY39_09465</name>
</gene>
<organism evidence="9 10">
    <name type="scientific">Variovorax boronicumulans</name>
    <dbReference type="NCBI Taxonomy" id="436515"/>
    <lineage>
        <taxon>Bacteria</taxon>
        <taxon>Pseudomonadati</taxon>
        <taxon>Pseudomonadota</taxon>
        <taxon>Betaproteobacteria</taxon>
        <taxon>Burkholderiales</taxon>
        <taxon>Comamonadaceae</taxon>
        <taxon>Variovorax</taxon>
    </lineage>
</organism>
<dbReference type="InterPro" id="IPR050415">
    <property type="entry name" value="MRET"/>
</dbReference>
<dbReference type="Gene3D" id="3.10.20.30">
    <property type="match status" value="1"/>
</dbReference>
<dbReference type="EMBL" id="CP023284">
    <property type="protein sequence ID" value="ATA53420.1"/>
    <property type="molecule type" value="Genomic_DNA"/>
</dbReference>
<dbReference type="InterPro" id="IPR039261">
    <property type="entry name" value="FNR_nucleotide-bd"/>
</dbReference>
<evidence type="ECO:0000259" key="8">
    <source>
        <dbReference type="PROSITE" id="PS51384"/>
    </source>
</evidence>
<evidence type="ECO:0000256" key="6">
    <source>
        <dbReference type="ARBA" id="ARBA00023014"/>
    </source>
</evidence>
<dbReference type="PROSITE" id="PS51384">
    <property type="entry name" value="FAD_FR"/>
    <property type="match status" value="1"/>
</dbReference>
<name>A0A250DGG2_9BURK</name>
<evidence type="ECO:0000313" key="9">
    <source>
        <dbReference type="EMBL" id="ATA53420.1"/>
    </source>
</evidence>
<reference evidence="9 10" key="1">
    <citation type="submission" date="2017-09" db="EMBL/GenBank/DDBJ databases">
        <title>The diverse metabolic capabilities of V. boronicumulans make it an excellent choice for continued studies on novel biodegradation.</title>
        <authorList>
            <person name="Sun S."/>
        </authorList>
    </citation>
    <scope>NUCLEOTIDE SEQUENCE [LARGE SCALE GENOMIC DNA]</scope>
    <source>
        <strain evidence="9 10">J1</strain>
    </source>
</reference>
<keyword evidence="3" id="KW-0479">Metal-binding</keyword>
<dbReference type="PRINTS" id="PR00409">
    <property type="entry name" value="PHDIOXRDTASE"/>
</dbReference>
<dbReference type="GO" id="GO:0016491">
    <property type="term" value="F:oxidoreductase activity"/>
    <property type="evidence" value="ECO:0007669"/>
    <property type="project" value="UniProtKB-KW"/>
</dbReference>
<dbReference type="GO" id="GO:0051537">
    <property type="term" value="F:2 iron, 2 sulfur cluster binding"/>
    <property type="evidence" value="ECO:0007669"/>
    <property type="project" value="UniProtKB-KW"/>
</dbReference>
<dbReference type="RefSeq" id="WP_095744253.1">
    <property type="nucleotide sequence ID" value="NZ_CP023284.1"/>
</dbReference>
<dbReference type="InterPro" id="IPR001041">
    <property type="entry name" value="2Fe-2S_ferredoxin-type"/>
</dbReference>
<dbReference type="Gene3D" id="2.40.30.10">
    <property type="entry name" value="Translation factors"/>
    <property type="match status" value="1"/>
</dbReference>
<dbReference type="Proteomes" id="UP000217154">
    <property type="component" value="Chromosome"/>
</dbReference>
<feature type="domain" description="2Fe-2S ferredoxin-type" evidence="7">
    <location>
        <begin position="229"/>
        <end position="316"/>
    </location>
</feature>
<dbReference type="AlphaFoldDB" id="A0A250DGG2"/>
<dbReference type="Pfam" id="PF00111">
    <property type="entry name" value="Fer2"/>
    <property type="match status" value="1"/>
</dbReference>